<organism evidence="1">
    <name type="scientific">marine metagenome</name>
    <dbReference type="NCBI Taxonomy" id="408172"/>
    <lineage>
        <taxon>unclassified sequences</taxon>
        <taxon>metagenomes</taxon>
        <taxon>ecological metagenomes</taxon>
    </lineage>
</organism>
<dbReference type="PANTHER" id="PTHR30244">
    <property type="entry name" value="TRANSAMINASE"/>
    <property type="match status" value="1"/>
</dbReference>
<dbReference type="InterPro" id="IPR015422">
    <property type="entry name" value="PyrdxlP-dep_Trfase_small"/>
</dbReference>
<dbReference type="AlphaFoldDB" id="A0A381UIV6"/>
<dbReference type="SUPFAM" id="SSF53383">
    <property type="entry name" value="PLP-dependent transferases"/>
    <property type="match status" value="1"/>
</dbReference>
<dbReference type="Gene3D" id="3.40.640.10">
    <property type="entry name" value="Type I PLP-dependent aspartate aminotransferase-like (Major domain)"/>
    <property type="match status" value="1"/>
</dbReference>
<dbReference type="EMBL" id="UINC01006447">
    <property type="protein sequence ID" value="SVA27588.1"/>
    <property type="molecule type" value="Genomic_DNA"/>
</dbReference>
<dbReference type="GO" id="GO:0008483">
    <property type="term" value="F:transaminase activity"/>
    <property type="evidence" value="ECO:0007669"/>
    <property type="project" value="TreeGrafter"/>
</dbReference>
<evidence type="ECO:0008006" key="2">
    <source>
        <dbReference type="Google" id="ProtNLM"/>
    </source>
</evidence>
<dbReference type="GO" id="GO:0000271">
    <property type="term" value="P:polysaccharide biosynthetic process"/>
    <property type="evidence" value="ECO:0007669"/>
    <property type="project" value="TreeGrafter"/>
</dbReference>
<sequence>MKKKTIDAFNDASISVPFIIPEITKNDKNAVLNALNSRLLTDGPKLHKFESVFAKFTGAKFAVGVSNGTAALHLSLKALGIGKGSEVIIPDLTFVATASSVLLTGATPVLVDVDEDLNISIPSIKKAITTRTKAIIPVHFAGKSCKIRQIASIAKKNHIAIVEDCAHAIGSKVNNKHVGTFGQTGCFSFYPTKNFTTIEGGMVITNSKHIADFVRSARNHGISKTLASRFAKGKPWNYDIENPGYNYRLDEIRASLGINQMKRIKKMNSLRKKAANYYTEKLGNVNGVIVPDKSIGAEHVHHLYVIKITRKYSITRDILFNKLLKKGIRTSVHYKPLHMFTTFKKMAKVSGSLSNSKEAYSQILSLPIYPSISKKQQDLVIHNIEKYEG</sequence>
<dbReference type="InterPro" id="IPR015421">
    <property type="entry name" value="PyrdxlP-dep_Trfase_major"/>
</dbReference>
<dbReference type="InterPro" id="IPR015424">
    <property type="entry name" value="PyrdxlP-dep_Trfase"/>
</dbReference>
<accession>A0A381UIV6</accession>
<dbReference type="Pfam" id="PF01041">
    <property type="entry name" value="DegT_DnrJ_EryC1"/>
    <property type="match status" value="1"/>
</dbReference>
<dbReference type="GO" id="GO:0030170">
    <property type="term" value="F:pyridoxal phosphate binding"/>
    <property type="evidence" value="ECO:0007669"/>
    <property type="project" value="TreeGrafter"/>
</dbReference>
<dbReference type="PANTHER" id="PTHR30244:SF34">
    <property type="entry name" value="DTDP-4-AMINO-4,6-DIDEOXYGALACTOSE TRANSAMINASE"/>
    <property type="match status" value="1"/>
</dbReference>
<reference evidence="1" key="1">
    <citation type="submission" date="2018-05" db="EMBL/GenBank/DDBJ databases">
        <authorList>
            <person name="Lanie J.A."/>
            <person name="Ng W.-L."/>
            <person name="Kazmierczak K.M."/>
            <person name="Andrzejewski T.M."/>
            <person name="Davidsen T.M."/>
            <person name="Wayne K.J."/>
            <person name="Tettelin H."/>
            <person name="Glass J.I."/>
            <person name="Rusch D."/>
            <person name="Podicherti R."/>
            <person name="Tsui H.-C.T."/>
            <person name="Winkler M.E."/>
        </authorList>
    </citation>
    <scope>NUCLEOTIDE SEQUENCE</scope>
</reference>
<name>A0A381UIV6_9ZZZZ</name>
<dbReference type="Gene3D" id="3.90.1150.10">
    <property type="entry name" value="Aspartate Aminotransferase, domain 1"/>
    <property type="match status" value="1"/>
</dbReference>
<dbReference type="CDD" id="cd00616">
    <property type="entry name" value="AHBA_syn"/>
    <property type="match status" value="1"/>
</dbReference>
<gene>
    <name evidence="1" type="ORF">METZ01_LOCUS80442</name>
</gene>
<protein>
    <recommendedName>
        <fullName evidence="2">UDP-4-amino-4, 6-dideoxy-N-acetyl-beta-L-altrosamine transaminase</fullName>
    </recommendedName>
</protein>
<dbReference type="PIRSF" id="PIRSF000390">
    <property type="entry name" value="PLP_StrS"/>
    <property type="match status" value="1"/>
</dbReference>
<dbReference type="InterPro" id="IPR000653">
    <property type="entry name" value="DegT/StrS_aminotransferase"/>
</dbReference>
<evidence type="ECO:0000313" key="1">
    <source>
        <dbReference type="EMBL" id="SVA27588.1"/>
    </source>
</evidence>
<proteinExistence type="predicted"/>